<dbReference type="OrthoDB" id="9776455at2"/>
<feature type="binding site" evidence="7">
    <location>
        <position position="187"/>
    </location>
    <ligand>
        <name>4-imidazolone-5-propanoate</name>
        <dbReference type="ChEBI" id="CHEBI:77893"/>
    </ligand>
</feature>
<dbReference type="Gene3D" id="2.30.40.10">
    <property type="entry name" value="Urease, subunit C, domain 1"/>
    <property type="match status" value="1"/>
</dbReference>
<dbReference type="InterPro" id="IPR005920">
    <property type="entry name" value="HutI"/>
</dbReference>
<dbReference type="SUPFAM" id="SSF51338">
    <property type="entry name" value="Composite domain of metallo-dependent hydrolases"/>
    <property type="match status" value="1"/>
</dbReference>
<evidence type="ECO:0000259" key="8">
    <source>
        <dbReference type="Pfam" id="PF01979"/>
    </source>
</evidence>
<sequence length="412" mass="45237">MQNILIKNIKGLAGILENNQAALRGANLNELQQIENAFLAIENGKIAYYGKMEEMAGINDWRNLEIIDAEGKFVIPAYCDSHSHIVFAKYRETEFVDRINGLTYEEIGEKGGGILNSANNLANLSEDELFESAMERLELVKSFGTGAIEIKSGYGLTVTSELKILRVIKRLKEASDLTIKATFLGAHAFPAEFKENNAGYIRQIIDEMLPVIEAENLADYIDVFCERNYFSPEQLDEILAAGVKHGLKPKIHVNQFSILGGVEIGVKHGAVSVDHLEEFDENDTVTMSKANTIATALPSCSFFLGIPYSPVKKMLKNNIAVALASDYNPGSTPSGNMQFVNSLACIQMKLTPEEALNSTTINGAYAMELGDEMGSITIGKKANLIITKKISSLAYIPYSFGENCVERIILSK</sequence>
<dbReference type="GO" id="GO:0008270">
    <property type="term" value="F:zinc ion binding"/>
    <property type="evidence" value="ECO:0007669"/>
    <property type="project" value="UniProtKB-UniRule"/>
</dbReference>
<keyword evidence="10" id="KW-1185">Reference proteome</keyword>
<dbReference type="GO" id="GO:0019556">
    <property type="term" value="P:L-histidine catabolic process to glutamate and formamide"/>
    <property type="evidence" value="ECO:0007669"/>
    <property type="project" value="UniProtKB-UniRule"/>
</dbReference>
<dbReference type="Proteomes" id="UP000249248">
    <property type="component" value="Unassembled WGS sequence"/>
</dbReference>
<feature type="binding site" evidence="7">
    <location>
        <position position="326"/>
    </location>
    <ligand>
        <name>Fe(3+)</name>
        <dbReference type="ChEBI" id="CHEBI:29034"/>
    </ligand>
</feature>
<evidence type="ECO:0000256" key="2">
    <source>
        <dbReference type="ARBA" id="ARBA00022723"/>
    </source>
</evidence>
<feature type="binding site" evidence="7">
    <location>
        <position position="330"/>
    </location>
    <ligand>
        <name>N-formimidoyl-L-glutamate</name>
        <dbReference type="ChEBI" id="CHEBI:58928"/>
    </ligand>
</feature>
<keyword evidence="3 7" id="KW-0378">Hydrolase</keyword>
<dbReference type="FunFam" id="3.20.20.140:FF:000007">
    <property type="entry name" value="Imidazolonepropionase"/>
    <property type="match status" value="1"/>
</dbReference>
<feature type="binding site" evidence="7">
    <location>
        <position position="255"/>
    </location>
    <ligand>
        <name>4-imidazolone-5-propanoate</name>
        <dbReference type="ChEBI" id="CHEBI:77893"/>
    </ligand>
</feature>
<dbReference type="GO" id="GO:0005737">
    <property type="term" value="C:cytoplasm"/>
    <property type="evidence" value="ECO:0007669"/>
    <property type="project" value="UniProtKB-SubCell"/>
</dbReference>
<dbReference type="InterPro" id="IPR006680">
    <property type="entry name" value="Amidohydro-rel"/>
</dbReference>
<comment type="cofactor">
    <cofactor evidence="7">
        <name>Zn(2+)</name>
        <dbReference type="ChEBI" id="CHEBI:29105"/>
    </cofactor>
    <cofactor evidence="7">
        <name>Fe(3+)</name>
        <dbReference type="ChEBI" id="CHEBI:29034"/>
    </cofactor>
    <text evidence="7">Binds 1 zinc or iron ion per subunit.</text>
</comment>
<dbReference type="NCBIfam" id="TIGR01224">
    <property type="entry name" value="hutI"/>
    <property type="match status" value="1"/>
</dbReference>
<keyword evidence="4 7" id="KW-0369">Histidine metabolism</keyword>
<reference evidence="9 10" key="1">
    <citation type="submission" date="2018-06" db="EMBL/GenBank/DDBJ databases">
        <title>The draft genome sequence of Crocinitomix sp. SM1701.</title>
        <authorList>
            <person name="Zhang X."/>
        </authorList>
    </citation>
    <scope>NUCLEOTIDE SEQUENCE [LARGE SCALE GENOMIC DNA]</scope>
    <source>
        <strain evidence="9 10">SM1701</strain>
    </source>
</reference>
<comment type="function">
    <text evidence="7">Catalyzes the hydrolytic cleavage of the carbon-nitrogen bond in imidazolone-5-propanoate to yield N-formimidoyl-L-glutamate. It is the third step in the universal histidine degradation pathway.</text>
</comment>
<dbReference type="UniPathway" id="UPA00379">
    <property type="reaction ID" value="UER00551"/>
</dbReference>
<comment type="catalytic activity">
    <reaction evidence="7">
        <text>4-imidazolone-5-propanoate + H2O = N-formimidoyl-L-glutamate</text>
        <dbReference type="Rhea" id="RHEA:23660"/>
        <dbReference type="ChEBI" id="CHEBI:15377"/>
        <dbReference type="ChEBI" id="CHEBI:58928"/>
        <dbReference type="ChEBI" id="CHEBI:77893"/>
        <dbReference type="EC" id="3.5.2.7"/>
    </reaction>
</comment>
<keyword evidence="6 7" id="KW-0408">Iron</keyword>
<evidence type="ECO:0000313" key="10">
    <source>
        <dbReference type="Proteomes" id="UP000249248"/>
    </source>
</evidence>
<protein>
    <recommendedName>
        <fullName evidence="1 7">Imidazolonepropionase</fullName>
        <ecNumber evidence="1 7">3.5.2.7</ecNumber>
    </recommendedName>
    <alternativeName>
        <fullName evidence="7">Imidazolone-5-propionate hydrolase</fullName>
    </alternativeName>
</protein>
<dbReference type="PANTHER" id="PTHR42752">
    <property type="entry name" value="IMIDAZOLONEPROPIONASE"/>
    <property type="match status" value="1"/>
</dbReference>
<feature type="binding site" evidence="7">
    <location>
        <position position="82"/>
    </location>
    <ligand>
        <name>Zn(2+)</name>
        <dbReference type="ChEBI" id="CHEBI:29105"/>
    </ligand>
</feature>
<organism evidence="9 10">
    <name type="scientific">Putridiphycobacter roseus</name>
    <dbReference type="NCBI Taxonomy" id="2219161"/>
    <lineage>
        <taxon>Bacteria</taxon>
        <taxon>Pseudomonadati</taxon>
        <taxon>Bacteroidota</taxon>
        <taxon>Flavobacteriia</taxon>
        <taxon>Flavobacteriales</taxon>
        <taxon>Crocinitomicaceae</taxon>
        <taxon>Putridiphycobacter</taxon>
    </lineage>
</organism>
<feature type="binding site" evidence="7">
    <location>
        <position position="326"/>
    </location>
    <ligand>
        <name>Zn(2+)</name>
        <dbReference type="ChEBI" id="CHEBI:29105"/>
    </ligand>
</feature>
<dbReference type="GO" id="GO:0019557">
    <property type="term" value="P:L-histidine catabolic process to glutamate and formate"/>
    <property type="evidence" value="ECO:0007669"/>
    <property type="project" value="UniProtKB-UniPathway"/>
</dbReference>
<comment type="caution">
    <text evidence="9">The sequence shown here is derived from an EMBL/GenBank/DDBJ whole genome shotgun (WGS) entry which is preliminary data.</text>
</comment>
<keyword evidence="5 7" id="KW-0862">Zinc</keyword>
<evidence type="ECO:0000256" key="5">
    <source>
        <dbReference type="ARBA" id="ARBA00022833"/>
    </source>
</evidence>
<gene>
    <name evidence="7" type="primary">hutI</name>
    <name evidence="9" type="ORF">DNU06_12295</name>
</gene>
<dbReference type="GO" id="GO:0005506">
    <property type="term" value="F:iron ion binding"/>
    <property type="evidence" value="ECO:0007669"/>
    <property type="project" value="UniProtKB-UniRule"/>
</dbReference>
<dbReference type="InterPro" id="IPR032466">
    <property type="entry name" value="Metal_Hydrolase"/>
</dbReference>
<dbReference type="HAMAP" id="MF_00372">
    <property type="entry name" value="HutI"/>
    <property type="match status" value="1"/>
</dbReference>
<feature type="binding site" evidence="7">
    <location>
        <position position="328"/>
    </location>
    <ligand>
        <name>N-formimidoyl-L-glutamate</name>
        <dbReference type="ChEBI" id="CHEBI:58928"/>
    </ligand>
</feature>
<feature type="binding site" evidence="7">
    <location>
        <position position="84"/>
    </location>
    <ligand>
        <name>Fe(3+)</name>
        <dbReference type="ChEBI" id="CHEBI:29034"/>
    </ligand>
</feature>
<proteinExistence type="inferred from homology"/>
<evidence type="ECO:0000256" key="4">
    <source>
        <dbReference type="ARBA" id="ARBA00022808"/>
    </source>
</evidence>
<evidence type="ECO:0000313" key="9">
    <source>
        <dbReference type="EMBL" id="PZE16628.1"/>
    </source>
</evidence>
<feature type="binding site" evidence="7">
    <location>
        <position position="84"/>
    </location>
    <ligand>
        <name>Zn(2+)</name>
        <dbReference type="ChEBI" id="CHEBI:29105"/>
    </ligand>
</feature>
<accession>A0A2W1NPR7</accession>
<comment type="subcellular location">
    <subcellularLocation>
        <location evidence="7">Cytoplasm</location>
    </subcellularLocation>
</comment>
<feature type="binding site" evidence="7">
    <location>
        <position position="154"/>
    </location>
    <ligand>
        <name>N-formimidoyl-L-glutamate</name>
        <dbReference type="ChEBI" id="CHEBI:58928"/>
    </ligand>
</feature>
<feature type="binding site" evidence="7">
    <location>
        <position position="82"/>
    </location>
    <ligand>
        <name>Fe(3+)</name>
        <dbReference type="ChEBI" id="CHEBI:29034"/>
    </ligand>
</feature>
<dbReference type="GO" id="GO:0050480">
    <property type="term" value="F:imidazolonepropionase activity"/>
    <property type="evidence" value="ECO:0007669"/>
    <property type="project" value="UniProtKB-UniRule"/>
</dbReference>
<feature type="binding site" evidence="7">
    <location>
        <position position="91"/>
    </location>
    <ligand>
        <name>4-imidazolone-5-propanoate</name>
        <dbReference type="ChEBI" id="CHEBI:77893"/>
    </ligand>
</feature>
<dbReference type="Gene3D" id="3.20.20.140">
    <property type="entry name" value="Metal-dependent hydrolases"/>
    <property type="match status" value="1"/>
</dbReference>
<dbReference type="EMBL" id="QKSB01000007">
    <property type="protein sequence ID" value="PZE16628.1"/>
    <property type="molecule type" value="Genomic_DNA"/>
</dbReference>
<comment type="pathway">
    <text evidence="7">Amino-acid degradation; L-histidine degradation into L-glutamate; N-formimidoyl-L-glutamate from L-histidine: step 3/3.</text>
</comment>
<dbReference type="AlphaFoldDB" id="A0A2W1NPR7"/>
<feature type="binding site" evidence="7">
    <location>
        <position position="252"/>
    </location>
    <ligand>
        <name>Zn(2+)</name>
        <dbReference type="ChEBI" id="CHEBI:29105"/>
    </ligand>
</feature>
<dbReference type="EC" id="3.5.2.7" evidence="1 7"/>
<name>A0A2W1NPR7_9FLAO</name>
<evidence type="ECO:0000256" key="7">
    <source>
        <dbReference type="HAMAP-Rule" id="MF_00372"/>
    </source>
</evidence>
<feature type="domain" description="Amidohydrolase-related" evidence="8">
    <location>
        <begin position="73"/>
        <end position="389"/>
    </location>
</feature>
<feature type="binding site" evidence="7">
    <location>
        <position position="331"/>
    </location>
    <ligand>
        <name>4-imidazolone-5-propanoate</name>
        <dbReference type="ChEBI" id="CHEBI:77893"/>
    </ligand>
</feature>
<evidence type="ECO:0000256" key="1">
    <source>
        <dbReference type="ARBA" id="ARBA00012864"/>
    </source>
</evidence>
<dbReference type="SUPFAM" id="SSF51556">
    <property type="entry name" value="Metallo-dependent hydrolases"/>
    <property type="match status" value="1"/>
</dbReference>
<comment type="similarity">
    <text evidence="7">Belongs to the metallo-dependent hydrolases superfamily. HutI family.</text>
</comment>
<evidence type="ECO:0000256" key="3">
    <source>
        <dbReference type="ARBA" id="ARBA00022801"/>
    </source>
</evidence>
<dbReference type="InterPro" id="IPR011059">
    <property type="entry name" value="Metal-dep_hydrolase_composite"/>
</dbReference>
<dbReference type="RefSeq" id="WP_111063644.1">
    <property type="nucleotide sequence ID" value="NZ_JBHUCU010000017.1"/>
</dbReference>
<feature type="binding site" evidence="7">
    <location>
        <position position="154"/>
    </location>
    <ligand>
        <name>4-imidazolone-5-propanoate</name>
        <dbReference type="ChEBI" id="CHEBI:77893"/>
    </ligand>
</feature>
<keyword evidence="2 7" id="KW-0479">Metal-binding</keyword>
<dbReference type="Pfam" id="PF01979">
    <property type="entry name" value="Amidohydro_1"/>
    <property type="match status" value="1"/>
</dbReference>
<feature type="binding site" evidence="7">
    <location>
        <position position="252"/>
    </location>
    <ligand>
        <name>Fe(3+)</name>
        <dbReference type="ChEBI" id="CHEBI:29034"/>
    </ligand>
</feature>
<keyword evidence="7" id="KW-0963">Cytoplasm</keyword>
<dbReference type="PANTHER" id="PTHR42752:SF1">
    <property type="entry name" value="IMIDAZOLONEPROPIONASE-RELATED"/>
    <property type="match status" value="1"/>
</dbReference>
<evidence type="ECO:0000256" key="6">
    <source>
        <dbReference type="ARBA" id="ARBA00023004"/>
    </source>
</evidence>